<comment type="caution">
    <text evidence="13">The sequence shown here is derived from an EMBL/GenBank/DDBJ whole genome shotgun (WGS) entry which is preliminary data.</text>
</comment>
<dbReference type="InterPro" id="IPR029057">
    <property type="entry name" value="PRTase-like"/>
</dbReference>
<sequence>MFEALIRTIPDHPQPGIQFRDITTLLQDKQGFAAAIDALAQAYAGHQFDKVVAMEARGFIIGAALAVRLGAGFVPARKPGKLPWATISQAYQLEYGSDALEVHEDAIAPGERILLVDDLIATGGTALAAVALVRQLGGVVEQAAFVINLPELGGMQQLASAGVHGFALCQFSGH</sequence>
<dbReference type="Proteomes" id="UP001597128">
    <property type="component" value="Unassembled WGS sequence"/>
</dbReference>
<comment type="similarity">
    <text evidence="5 11">Belongs to the purine/pyrimidine phosphoribosyltransferase family.</text>
</comment>
<dbReference type="SUPFAM" id="SSF53271">
    <property type="entry name" value="PRTase-like"/>
    <property type="match status" value="1"/>
</dbReference>
<dbReference type="NCBIfam" id="NF002636">
    <property type="entry name" value="PRK02304.1-5"/>
    <property type="match status" value="1"/>
</dbReference>
<comment type="subunit">
    <text evidence="11">Homodimer.</text>
</comment>
<dbReference type="NCBIfam" id="TIGR01090">
    <property type="entry name" value="apt"/>
    <property type="match status" value="1"/>
</dbReference>
<evidence type="ECO:0000256" key="7">
    <source>
        <dbReference type="ARBA" id="ARBA00022490"/>
    </source>
</evidence>
<dbReference type="EC" id="2.4.2.7" evidence="6 11"/>
<dbReference type="NCBIfam" id="NF002634">
    <property type="entry name" value="PRK02304.1-3"/>
    <property type="match status" value="1"/>
</dbReference>
<dbReference type="Gene3D" id="3.40.50.2020">
    <property type="match status" value="1"/>
</dbReference>
<keyword evidence="8 11" id="KW-0328">Glycosyltransferase</keyword>
<keyword evidence="14" id="KW-1185">Reference proteome</keyword>
<dbReference type="EMBL" id="JBHTKB010000002">
    <property type="protein sequence ID" value="MFD0913820.1"/>
    <property type="molecule type" value="Genomic_DNA"/>
</dbReference>
<evidence type="ECO:0000256" key="1">
    <source>
        <dbReference type="ARBA" id="ARBA00000868"/>
    </source>
</evidence>
<evidence type="ECO:0000256" key="11">
    <source>
        <dbReference type="HAMAP-Rule" id="MF_00004"/>
    </source>
</evidence>
<evidence type="ECO:0000313" key="13">
    <source>
        <dbReference type="EMBL" id="MFD0913820.1"/>
    </source>
</evidence>
<name>A0ABW3FA30_9PROT</name>
<comment type="function">
    <text evidence="2 11">Catalyzes a salvage reaction resulting in the formation of AMP, that is energically less costly than de novo synthesis.</text>
</comment>
<dbReference type="InterPro" id="IPR000836">
    <property type="entry name" value="PRTase_dom"/>
</dbReference>
<evidence type="ECO:0000256" key="2">
    <source>
        <dbReference type="ARBA" id="ARBA00003968"/>
    </source>
</evidence>
<organism evidence="13 14">
    <name type="scientific">Methylophilus luteus</name>
    <dbReference type="NCBI Taxonomy" id="640108"/>
    <lineage>
        <taxon>Bacteria</taxon>
        <taxon>Pseudomonadati</taxon>
        <taxon>Pseudomonadota</taxon>
        <taxon>Betaproteobacteria</taxon>
        <taxon>Nitrosomonadales</taxon>
        <taxon>Methylophilaceae</taxon>
        <taxon>Methylophilus</taxon>
    </lineage>
</organism>
<feature type="domain" description="Phosphoribosyltransferase" evidence="12">
    <location>
        <begin position="26"/>
        <end position="138"/>
    </location>
</feature>
<dbReference type="RefSeq" id="WP_379057266.1">
    <property type="nucleotide sequence ID" value="NZ_JBHTKB010000002.1"/>
</dbReference>
<evidence type="ECO:0000256" key="4">
    <source>
        <dbReference type="ARBA" id="ARBA00004659"/>
    </source>
</evidence>
<comment type="subcellular location">
    <subcellularLocation>
        <location evidence="3 11">Cytoplasm</location>
    </subcellularLocation>
</comment>
<dbReference type="PANTHER" id="PTHR32315:SF3">
    <property type="entry name" value="ADENINE PHOSPHORIBOSYLTRANSFERASE"/>
    <property type="match status" value="1"/>
</dbReference>
<evidence type="ECO:0000256" key="6">
    <source>
        <dbReference type="ARBA" id="ARBA00011893"/>
    </source>
</evidence>
<accession>A0ABW3FA30</accession>
<evidence type="ECO:0000256" key="9">
    <source>
        <dbReference type="ARBA" id="ARBA00022679"/>
    </source>
</evidence>
<evidence type="ECO:0000256" key="8">
    <source>
        <dbReference type="ARBA" id="ARBA00022676"/>
    </source>
</evidence>
<dbReference type="PANTHER" id="PTHR32315">
    <property type="entry name" value="ADENINE PHOSPHORIBOSYLTRANSFERASE"/>
    <property type="match status" value="1"/>
</dbReference>
<dbReference type="CDD" id="cd06223">
    <property type="entry name" value="PRTases_typeI"/>
    <property type="match status" value="1"/>
</dbReference>
<comment type="pathway">
    <text evidence="4 11">Purine metabolism; AMP biosynthesis via salvage pathway; AMP from adenine: step 1/1.</text>
</comment>
<evidence type="ECO:0000259" key="12">
    <source>
        <dbReference type="Pfam" id="PF00156"/>
    </source>
</evidence>
<evidence type="ECO:0000256" key="3">
    <source>
        <dbReference type="ARBA" id="ARBA00004496"/>
    </source>
</evidence>
<keyword evidence="9 11" id="KW-0808">Transferase</keyword>
<keyword evidence="10 11" id="KW-0660">Purine salvage</keyword>
<protein>
    <recommendedName>
        <fullName evidence="6 11">Adenine phosphoribosyltransferase</fullName>
        <shortName evidence="11">APRT</shortName>
        <ecNumber evidence="6 11">2.4.2.7</ecNumber>
    </recommendedName>
</protein>
<dbReference type="Pfam" id="PF00156">
    <property type="entry name" value="Pribosyltran"/>
    <property type="match status" value="1"/>
</dbReference>
<dbReference type="GO" id="GO:0003999">
    <property type="term" value="F:adenine phosphoribosyltransferase activity"/>
    <property type="evidence" value="ECO:0007669"/>
    <property type="project" value="UniProtKB-EC"/>
</dbReference>
<comment type="catalytic activity">
    <reaction evidence="1 11">
        <text>AMP + diphosphate = 5-phospho-alpha-D-ribose 1-diphosphate + adenine</text>
        <dbReference type="Rhea" id="RHEA:16609"/>
        <dbReference type="ChEBI" id="CHEBI:16708"/>
        <dbReference type="ChEBI" id="CHEBI:33019"/>
        <dbReference type="ChEBI" id="CHEBI:58017"/>
        <dbReference type="ChEBI" id="CHEBI:456215"/>
        <dbReference type="EC" id="2.4.2.7"/>
    </reaction>
</comment>
<evidence type="ECO:0000256" key="5">
    <source>
        <dbReference type="ARBA" id="ARBA00008391"/>
    </source>
</evidence>
<proteinExistence type="inferred from homology"/>
<dbReference type="InterPro" id="IPR005764">
    <property type="entry name" value="Ade_phspho_trans"/>
</dbReference>
<reference evidence="14" key="1">
    <citation type="journal article" date="2019" name="Int. J. Syst. Evol. Microbiol.">
        <title>The Global Catalogue of Microorganisms (GCM) 10K type strain sequencing project: providing services to taxonomists for standard genome sequencing and annotation.</title>
        <authorList>
            <consortium name="The Broad Institute Genomics Platform"/>
            <consortium name="The Broad Institute Genome Sequencing Center for Infectious Disease"/>
            <person name="Wu L."/>
            <person name="Ma J."/>
        </authorList>
    </citation>
    <scope>NUCLEOTIDE SEQUENCE [LARGE SCALE GENOMIC DNA]</scope>
    <source>
        <strain evidence="14">CCUG 58412</strain>
    </source>
</reference>
<evidence type="ECO:0000256" key="10">
    <source>
        <dbReference type="ARBA" id="ARBA00022726"/>
    </source>
</evidence>
<dbReference type="HAMAP" id="MF_00004">
    <property type="entry name" value="Aden_phosphoribosyltr"/>
    <property type="match status" value="1"/>
</dbReference>
<evidence type="ECO:0000313" key="14">
    <source>
        <dbReference type="Proteomes" id="UP001597128"/>
    </source>
</evidence>
<dbReference type="InterPro" id="IPR050054">
    <property type="entry name" value="UPRTase/APRTase"/>
</dbReference>
<gene>
    <name evidence="11" type="primary">apt</name>
    <name evidence="13" type="ORF">ACFQ1Z_09710</name>
</gene>
<keyword evidence="7 11" id="KW-0963">Cytoplasm</keyword>